<comment type="caution">
    <text evidence="2">The sequence shown here is derived from an EMBL/GenBank/DDBJ whole genome shotgun (WGS) entry which is preliminary data.</text>
</comment>
<dbReference type="EMBL" id="MTKT01002507">
    <property type="protein sequence ID" value="OWM77963.1"/>
    <property type="molecule type" value="Genomic_DNA"/>
</dbReference>
<dbReference type="Proteomes" id="UP000197138">
    <property type="component" value="Unassembled WGS sequence"/>
</dbReference>
<gene>
    <name evidence="2" type="ORF">CDL15_Pgr018532</name>
    <name evidence="3" type="ORF">CRG98_041859</name>
</gene>
<dbReference type="EMBL" id="PGOL01004333">
    <property type="protein sequence ID" value="PKI37742.1"/>
    <property type="molecule type" value="Genomic_DNA"/>
</dbReference>
<reference evidence="2" key="2">
    <citation type="submission" date="2017-06" db="EMBL/GenBank/DDBJ databases">
        <title>The pomegranate genome and the genomics of punicalagin biosynthesis.</title>
        <authorList>
            <person name="Xu C."/>
        </authorList>
    </citation>
    <scope>NUCLEOTIDE SEQUENCE [LARGE SCALE GENOMIC DNA]</scope>
    <source>
        <tissue evidence="2">Fresh leaf</tissue>
    </source>
</reference>
<proteinExistence type="predicted"/>
<evidence type="ECO:0000313" key="5">
    <source>
        <dbReference type="Proteomes" id="UP000233551"/>
    </source>
</evidence>
<accession>A0A218WZ90</accession>
<dbReference type="Proteomes" id="UP000233551">
    <property type="component" value="Unassembled WGS sequence"/>
</dbReference>
<evidence type="ECO:0000313" key="3">
    <source>
        <dbReference type="EMBL" id="PKI37742.1"/>
    </source>
</evidence>
<reference evidence="4" key="1">
    <citation type="journal article" date="2017" name="Plant J.">
        <title>The pomegranate (Punica granatum L.) genome and the genomics of punicalagin biosynthesis.</title>
        <authorList>
            <person name="Qin G."/>
            <person name="Xu C."/>
            <person name="Ming R."/>
            <person name="Tang H."/>
            <person name="Guyot R."/>
            <person name="Kramer E.M."/>
            <person name="Hu Y."/>
            <person name="Yi X."/>
            <person name="Qi Y."/>
            <person name="Xu X."/>
            <person name="Gao Z."/>
            <person name="Pan H."/>
            <person name="Jian J."/>
            <person name="Tian Y."/>
            <person name="Yue Z."/>
            <person name="Xu Y."/>
        </authorList>
    </citation>
    <scope>NUCLEOTIDE SEQUENCE [LARGE SCALE GENOMIC DNA]</scope>
    <source>
        <strain evidence="4">cv. Dabenzi</strain>
    </source>
</reference>
<reference evidence="3 5" key="3">
    <citation type="submission" date="2017-11" db="EMBL/GenBank/DDBJ databases">
        <title>De-novo sequencing of pomegranate (Punica granatum L.) genome.</title>
        <authorList>
            <person name="Akparov Z."/>
            <person name="Amiraslanov A."/>
            <person name="Hajiyeva S."/>
            <person name="Abbasov M."/>
            <person name="Kaur K."/>
            <person name="Hamwieh A."/>
            <person name="Solovyev V."/>
            <person name="Salamov A."/>
            <person name="Braich B."/>
            <person name="Kosarev P."/>
            <person name="Mahmoud A."/>
            <person name="Hajiyev E."/>
            <person name="Babayeva S."/>
            <person name="Izzatullayeva V."/>
            <person name="Mammadov A."/>
            <person name="Mammadov A."/>
            <person name="Sharifova S."/>
            <person name="Ojaghi J."/>
            <person name="Eynullazada K."/>
            <person name="Bayramov B."/>
            <person name="Abdulazimova A."/>
            <person name="Shahmuradov I."/>
        </authorList>
    </citation>
    <scope>NUCLEOTIDE SEQUENCE [LARGE SCALE GENOMIC DNA]</scope>
    <source>
        <strain evidence="3">AG2017</strain>
        <strain evidence="5">cv. AG2017</strain>
        <tissue evidence="3">Leaf</tissue>
    </source>
</reference>
<dbReference type="AlphaFoldDB" id="A0A218WZ90"/>
<keyword evidence="5" id="KW-1185">Reference proteome</keyword>
<evidence type="ECO:0000256" key="1">
    <source>
        <dbReference type="SAM" id="MobiDB-lite"/>
    </source>
</evidence>
<feature type="compositionally biased region" description="Basic and acidic residues" evidence="1">
    <location>
        <begin position="86"/>
        <end position="103"/>
    </location>
</feature>
<organism evidence="2 4">
    <name type="scientific">Punica granatum</name>
    <name type="common">Pomegranate</name>
    <dbReference type="NCBI Taxonomy" id="22663"/>
    <lineage>
        <taxon>Eukaryota</taxon>
        <taxon>Viridiplantae</taxon>
        <taxon>Streptophyta</taxon>
        <taxon>Embryophyta</taxon>
        <taxon>Tracheophyta</taxon>
        <taxon>Spermatophyta</taxon>
        <taxon>Magnoliopsida</taxon>
        <taxon>eudicotyledons</taxon>
        <taxon>Gunneridae</taxon>
        <taxon>Pentapetalae</taxon>
        <taxon>rosids</taxon>
        <taxon>malvids</taxon>
        <taxon>Myrtales</taxon>
        <taxon>Lythraceae</taxon>
        <taxon>Punica</taxon>
    </lineage>
</organism>
<evidence type="ECO:0000313" key="4">
    <source>
        <dbReference type="Proteomes" id="UP000197138"/>
    </source>
</evidence>
<sequence>MLILGGFVMFDWNWGFDRASGVCKRWKFGVKLFFERRESLSFGRWKMDDDSIVHIVGSNGDVNENGIWLGGCMKNRGAEKEEEEEKKDWDGKDGDGSDTKGKEQPWLLVSRLWRRERW</sequence>
<protein>
    <submittedName>
        <fullName evidence="2">Uncharacterized protein</fullName>
    </submittedName>
</protein>
<evidence type="ECO:0000313" key="2">
    <source>
        <dbReference type="EMBL" id="OWM77963.1"/>
    </source>
</evidence>
<feature type="region of interest" description="Disordered" evidence="1">
    <location>
        <begin position="78"/>
        <end position="103"/>
    </location>
</feature>
<name>A0A218WZ90_PUNGR</name>